<proteinExistence type="predicted"/>
<evidence type="ECO:0000313" key="2">
    <source>
        <dbReference type="Proteomes" id="UP000824890"/>
    </source>
</evidence>
<keyword evidence="2" id="KW-1185">Reference proteome</keyword>
<gene>
    <name evidence="1" type="ORF">HID58_017151</name>
</gene>
<dbReference type="Proteomes" id="UP000824890">
    <property type="component" value="Unassembled WGS sequence"/>
</dbReference>
<reference evidence="1 2" key="1">
    <citation type="submission" date="2021-05" db="EMBL/GenBank/DDBJ databases">
        <title>Genome Assembly of Synthetic Allotetraploid Brassica napus Reveals Homoeologous Exchanges between Subgenomes.</title>
        <authorList>
            <person name="Davis J.T."/>
        </authorList>
    </citation>
    <scope>NUCLEOTIDE SEQUENCE [LARGE SCALE GENOMIC DNA]</scope>
    <source>
        <strain evidence="2">cv. Da-Ae</strain>
        <tissue evidence="1">Seedling</tissue>
    </source>
</reference>
<evidence type="ECO:0000313" key="1">
    <source>
        <dbReference type="EMBL" id="KAH0924895.1"/>
    </source>
</evidence>
<organism evidence="1 2">
    <name type="scientific">Brassica napus</name>
    <name type="common">Rape</name>
    <dbReference type="NCBI Taxonomy" id="3708"/>
    <lineage>
        <taxon>Eukaryota</taxon>
        <taxon>Viridiplantae</taxon>
        <taxon>Streptophyta</taxon>
        <taxon>Embryophyta</taxon>
        <taxon>Tracheophyta</taxon>
        <taxon>Spermatophyta</taxon>
        <taxon>Magnoliopsida</taxon>
        <taxon>eudicotyledons</taxon>
        <taxon>Gunneridae</taxon>
        <taxon>Pentapetalae</taxon>
        <taxon>rosids</taxon>
        <taxon>malvids</taxon>
        <taxon>Brassicales</taxon>
        <taxon>Brassicaceae</taxon>
        <taxon>Brassiceae</taxon>
        <taxon>Brassica</taxon>
    </lineage>
</organism>
<dbReference type="EMBL" id="JAGKQM010000005">
    <property type="protein sequence ID" value="KAH0924895.1"/>
    <property type="molecule type" value="Genomic_DNA"/>
</dbReference>
<accession>A0ABQ8D8S5</accession>
<name>A0ABQ8D8S5_BRANA</name>
<comment type="caution">
    <text evidence="1">The sequence shown here is derived from an EMBL/GenBank/DDBJ whole genome shotgun (WGS) entry which is preliminary data.</text>
</comment>
<sequence length="113" mass="12791">MASSDAVLAHSAFDALRLRRSAQFIVGRLLRFWDSKNIKKQGEFMGITLLLLDEKVNGGDVTKLPQCFAELAGEEFVFHIRVTPCNFTANHCTFTLYEISSNLNLEVLYYILS</sequence>
<protein>
    <submittedName>
        <fullName evidence="1">Uncharacterized protein</fullName>
    </submittedName>
</protein>